<dbReference type="InterPro" id="IPR022310">
    <property type="entry name" value="NAD/GMP_synthase"/>
</dbReference>
<feature type="binding site" evidence="10">
    <location>
        <begin position="230"/>
        <end position="236"/>
    </location>
    <ligand>
        <name>ATP</name>
        <dbReference type="ChEBI" id="CHEBI:30616"/>
    </ligand>
</feature>
<dbReference type="Pfam" id="PF00958">
    <property type="entry name" value="GMP_synt_C"/>
    <property type="match status" value="1"/>
</dbReference>
<keyword evidence="8 9" id="KW-0315">Glutamine amidotransferase</keyword>
<dbReference type="EC" id="6.3.5.2" evidence="9"/>
<dbReference type="InterPro" id="IPR029062">
    <property type="entry name" value="Class_I_gatase-like"/>
</dbReference>
<feature type="active site" description="Nucleophile" evidence="9">
    <location>
        <position position="86"/>
    </location>
</feature>
<keyword evidence="3 9" id="KW-0436">Ligase</keyword>
<keyword evidence="6 9" id="KW-0658">Purine biosynthesis</keyword>
<dbReference type="SUPFAM" id="SSF52402">
    <property type="entry name" value="Adenine nucleotide alpha hydrolases-like"/>
    <property type="match status" value="1"/>
</dbReference>
<dbReference type="SUPFAM" id="SSF52317">
    <property type="entry name" value="Class I glutamine amidotransferase-like"/>
    <property type="match status" value="1"/>
</dbReference>
<dbReference type="FunFam" id="3.40.50.620:FF:000001">
    <property type="entry name" value="GMP synthase [glutamine-hydrolyzing]"/>
    <property type="match status" value="1"/>
</dbReference>
<evidence type="ECO:0000256" key="6">
    <source>
        <dbReference type="ARBA" id="ARBA00022755"/>
    </source>
</evidence>
<dbReference type="NCBIfam" id="TIGR00884">
    <property type="entry name" value="guaA_Cterm"/>
    <property type="match status" value="1"/>
</dbReference>
<feature type="active site" evidence="9">
    <location>
        <position position="178"/>
    </location>
</feature>
<dbReference type="CDD" id="cd01997">
    <property type="entry name" value="GMP_synthase_C"/>
    <property type="match status" value="1"/>
</dbReference>
<dbReference type="PRINTS" id="PR00097">
    <property type="entry name" value="ANTSNTHASEII"/>
</dbReference>
<evidence type="ECO:0000256" key="5">
    <source>
        <dbReference type="ARBA" id="ARBA00022749"/>
    </source>
</evidence>
<dbReference type="GO" id="GO:0016740">
    <property type="term" value="F:transferase activity"/>
    <property type="evidence" value="ECO:0007669"/>
    <property type="project" value="UniProtKB-KW"/>
</dbReference>
<protein>
    <recommendedName>
        <fullName evidence="9">GMP synthase [glutamine-hydrolyzing]</fullName>
        <ecNumber evidence="9">6.3.5.2</ecNumber>
    </recommendedName>
    <alternativeName>
        <fullName evidence="9">GMP synthetase</fullName>
    </alternativeName>
    <alternativeName>
        <fullName evidence="9">Glutamine amidotransferase</fullName>
    </alternativeName>
</protein>
<comment type="catalytic activity">
    <reaction evidence="9">
        <text>XMP + L-glutamine + ATP + H2O = GMP + L-glutamate + AMP + diphosphate + 2 H(+)</text>
        <dbReference type="Rhea" id="RHEA:11680"/>
        <dbReference type="ChEBI" id="CHEBI:15377"/>
        <dbReference type="ChEBI" id="CHEBI:15378"/>
        <dbReference type="ChEBI" id="CHEBI:29985"/>
        <dbReference type="ChEBI" id="CHEBI:30616"/>
        <dbReference type="ChEBI" id="CHEBI:33019"/>
        <dbReference type="ChEBI" id="CHEBI:57464"/>
        <dbReference type="ChEBI" id="CHEBI:58115"/>
        <dbReference type="ChEBI" id="CHEBI:58359"/>
        <dbReference type="ChEBI" id="CHEBI:456215"/>
        <dbReference type="EC" id="6.3.5.2"/>
    </reaction>
</comment>
<evidence type="ECO:0000256" key="7">
    <source>
        <dbReference type="ARBA" id="ARBA00022840"/>
    </source>
</evidence>
<keyword evidence="5 9" id="KW-0332">GMP biosynthesis</keyword>
<feature type="domain" description="GMPS ATP-PPase" evidence="11">
    <location>
        <begin position="203"/>
        <end position="392"/>
    </location>
</feature>
<feature type="active site" evidence="9">
    <location>
        <position position="176"/>
    </location>
</feature>
<dbReference type="PANTHER" id="PTHR11922:SF2">
    <property type="entry name" value="GMP SYNTHASE [GLUTAMINE-HYDROLYZING]"/>
    <property type="match status" value="1"/>
</dbReference>
<dbReference type="Gene3D" id="3.40.50.880">
    <property type="match status" value="1"/>
</dbReference>
<dbReference type="EMBL" id="UHFA01000002">
    <property type="protein sequence ID" value="SUN36392.1"/>
    <property type="molecule type" value="Genomic_DNA"/>
</dbReference>
<comment type="pathway">
    <text evidence="2 9">Purine metabolism; GMP biosynthesis; GMP from XMP (L-Gln route): step 1/1.</text>
</comment>
<dbReference type="FunFam" id="3.30.300.10:FF:000002">
    <property type="entry name" value="GMP synthase [glutamine-hydrolyzing]"/>
    <property type="match status" value="1"/>
</dbReference>
<dbReference type="GO" id="GO:0003921">
    <property type="term" value="F:GMP synthase activity"/>
    <property type="evidence" value="ECO:0007669"/>
    <property type="project" value="InterPro"/>
</dbReference>
<gene>
    <name evidence="12" type="primary">guaA_1</name>
    <name evidence="9" type="synonym">guaA</name>
    <name evidence="12" type="ORF">NCTC11391_01439</name>
</gene>
<evidence type="ECO:0000256" key="2">
    <source>
        <dbReference type="ARBA" id="ARBA00005153"/>
    </source>
</evidence>
<dbReference type="InterPro" id="IPR017926">
    <property type="entry name" value="GATASE"/>
</dbReference>
<dbReference type="PROSITE" id="PS51273">
    <property type="entry name" value="GATASE_TYPE_1"/>
    <property type="match status" value="1"/>
</dbReference>
<evidence type="ECO:0000256" key="8">
    <source>
        <dbReference type="ARBA" id="ARBA00022962"/>
    </source>
</evidence>
<keyword evidence="4 9" id="KW-0547">Nucleotide-binding</keyword>
<dbReference type="Pfam" id="PF00117">
    <property type="entry name" value="GATase"/>
    <property type="match status" value="1"/>
</dbReference>
<name>A0A380JEE1_STRDO</name>
<dbReference type="PRINTS" id="PR00099">
    <property type="entry name" value="CPSGATASE"/>
</dbReference>
<keyword evidence="12" id="KW-0808">Transferase</keyword>
<dbReference type="InterPro" id="IPR004739">
    <property type="entry name" value="GMP_synth_GATase"/>
</dbReference>
<dbReference type="InterPro" id="IPR022955">
    <property type="entry name" value="GMP_synthase"/>
</dbReference>
<dbReference type="FunFam" id="3.40.50.880:FF:000001">
    <property type="entry name" value="GMP synthase [glutamine-hydrolyzing]"/>
    <property type="match status" value="1"/>
</dbReference>
<dbReference type="OrthoDB" id="9802219at2"/>
<accession>A0A380JEE1</accession>
<dbReference type="PANTHER" id="PTHR11922">
    <property type="entry name" value="GMP SYNTHASE-RELATED"/>
    <property type="match status" value="1"/>
</dbReference>
<dbReference type="Proteomes" id="UP000254082">
    <property type="component" value="Unassembled WGS sequence"/>
</dbReference>
<dbReference type="NCBIfam" id="TIGR00888">
    <property type="entry name" value="guaA_Nterm"/>
    <property type="match status" value="1"/>
</dbReference>
<evidence type="ECO:0000256" key="9">
    <source>
        <dbReference type="HAMAP-Rule" id="MF_00344"/>
    </source>
</evidence>
<proteinExistence type="inferred from homology"/>
<evidence type="ECO:0000256" key="3">
    <source>
        <dbReference type="ARBA" id="ARBA00022598"/>
    </source>
</evidence>
<evidence type="ECO:0000256" key="1">
    <source>
        <dbReference type="ARBA" id="ARBA00002332"/>
    </source>
</evidence>
<keyword evidence="13" id="KW-1185">Reference proteome</keyword>
<dbReference type="CDD" id="cd01742">
    <property type="entry name" value="GATase1_GMP_Synthase"/>
    <property type="match status" value="1"/>
</dbReference>
<dbReference type="InterPro" id="IPR014729">
    <property type="entry name" value="Rossmann-like_a/b/a_fold"/>
</dbReference>
<keyword evidence="7 9" id="KW-0067">ATP-binding</keyword>
<dbReference type="PROSITE" id="PS51553">
    <property type="entry name" value="GMPS_ATP_PPASE"/>
    <property type="match status" value="1"/>
</dbReference>
<dbReference type="GO" id="GO:0005524">
    <property type="term" value="F:ATP binding"/>
    <property type="evidence" value="ECO:0007669"/>
    <property type="project" value="UniProtKB-UniRule"/>
</dbReference>
<sequence>MTEFNNLERIIVLDYGSQYNQLIARRIREIGVFSELKSHKITAQQVKKIKPLGIILSGGPNSVYTEDSFGIDEEIFNLGIPVLGICYGMQLLTDRLGGKVVPAGQTGNSEYGQSTLNLRQESALFAHTPNEQVVLMSHGDAVTEIPQGFHLVGDSADCPYAAIENTDRKIYGIQFHPEVRHSVYGNDILHNFALNICGAKGDWSMDNFIEMEIVKIRQTVGDRKVLLGLSGGVDSSVVGVLLQKAIGDQLTCIFVDHGLLRKNEGDQVMNMLGGNFGLNIIRVDASERFLKLLAGVDDPEKKRKIIGNEFVYVFDDEASKLKGVDFLAQGTLYTDIIESGTETAQTIKSHHNVGGLPEDMQFQLIEPLDTLFKDEVRALGTALGMPDEIVWRQPFPGPGLAIRVMGDITAEKLETVRESDAILREEIAKAGLQRDVWQYFTVNTGVRSVGVMGDSRTYDYTIAIRAITSIDGMTADFAQLPWEVLKKISTRIVNEVDHVNRIVYDITSKPPATVEWE</sequence>
<dbReference type="UniPathway" id="UPA00189">
    <property type="reaction ID" value="UER00296"/>
</dbReference>
<dbReference type="SUPFAM" id="SSF54810">
    <property type="entry name" value="GMP synthetase C-terminal dimerisation domain"/>
    <property type="match status" value="1"/>
</dbReference>
<dbReference type="Gene3D" id="3.40.50.620">
    <property type="entry name" value="HUPs"/>
    <property type="match status" value="1"/>
</dbReference>
<dbReference type="Pfam" id="PF02540">
    <property type="entry name" value="NAD_synthase"/>
    <property type="match status" value="1"/>
</dbReference>
<dbReference type="HAMAP" id="MF_00344">
    <property type="entry name" value="GMP_synthase"/>
    <property type="match status" value="1"/>
</dbReference>
<dbReference type="InterPro" id="IPR001674">
    <property type="entry name" value="GMP_synth_C"/>
</dbReference>
<dbReference type="PRINTS" id="PR00096">
    <property type="entry name" value="GATASE"/>
</dbReference>
<dbReference type="Gene3D" id="3.30.300.10">
    <property type="match status" value="1"/>
</dbReference>
<dbReference type="InterPro" id="IPR025777">
    <property type="entry name" value="GMPS_ATP_PPase_dom"/>
</dbReference>
<dbReference type="RefSeq" id="WP_002998024.1">
    <property type="nucleotide sequence ID" value="NZ_UHFA01000002.1"/>
</dbReference>
<dbReference type="GO" id="GO:0005829">
    <property type="term" value="C:cytosol"/>
    <property type="evidence" value="ECO:0007669"/>
    <property type="project" value="TreeGrafter"/>
</dbReference>
<organism evidence="12 13">
    <name type="scientific">Streptococcus downei MFe28</name>
    <dbReference type="NCBI Taxonomy" id="764290"/>
    <lineage>
        <taxon>Bacteria</taxon>
        <taxon>Bacillati</taxon>
        <taxon>Bacillota</taxon>
        <taxon>Bacilli</taxon>
        <taxon>Lactobacillales</taxon>
        <taxon>Streptococcaceae</taxon>
        <taxon>Streptococcus</taxon>
    </lineage>
</organism>
<comment type="subunit">
    <text evidence="9">Homodimer.</text>
</comment>
<evidence type="ECO:0000313" key="13">
    <source>
        <dbReference type="Proteomes" id="UP000254082"/>
    </source>
</evidence>
<dbReference type="AlphaFoldDB" id="A0A380JEE1"/>
<evidence type="ECO:0000256" key="10">
    <source>
        <dbReference type="PROSITE-ProRule" id="PRU00886"/>
    </source>
</evidence>
<dbReference type="NCBIfam" id="NF000848">
    <property type="entry name" value="PRK00074.1"/>
    <property type="match status" value="1"/>
</dbReference>
<evidence type="ECO:0000313" key="12">
    <source>
        <dbReference type="EMBL" id="SUN36392.1"/>
    </source>
</evidence>
<evidence type="ECO:0000256" key="4">
    <source>
        <dbReference type="ARBA" id="ARBA00022741"/>
    </source>
</evidence>
<comment type="function">
    <text evidence="1 9">Catalyzes the synthesis of GMP from XMP.</text>
</comment>
<evidence type="ECO:0000259" key="11">
    <source>
        <dbReference type="PROSITE" id="PS51553"/>
    </source>
</evidence>
<reference evidence="12 13" key="1">
    <citation type="submission" date="2018-06" db="EMBL/GenBank/DDBJ databases">
        <authorList>
            <consortium name="Pathogen Informatics"/>
            <person name="Doyle S."/>
        </authorList>
    </citation>
    <scope>NUCLEOTIDE SEQUENCE [LARGE SCALE GENOMIC DNA]</scope>
    <source>
        <strain evidence="13">NCTC 11391</strain>
    </source>
</reference>